<name>J3NSC9_GAET3</name>
<evidence type="ECO:0000313" key="3">
    <source>
        <dbReference type="Proteomes" id="UP000006039"/>
    </source>
</evidence>
<dbReference type="EnsemblFungi" id="EJT79086">
    <property type="protein sequence ID" value="EJT79086"/>
    <property type="gene ID" value="GGTG_04175"/>
</dbReference>
<accession>J3NSC9</accession>
<dbReference type="RefSeq" id="XP_009220231.1">
    <property type="nucleotide sequence ID" value="XM_009221967.1"/>
</dbReference>
<reference evidence="2" key="5">
    <citation type="submission" date="2018-04" db="UniProtKB">
        <authorList>
            <consortium name="EnsemblFungi"/>
        </authorList>
    </citation>
    <scope>IDENTIFICATION</scope>
    <source>
        <strain evidence="2">R3-111a-1</strain>
    </source>
</reference>
<protein>
    <submittedName>
        <fullName evidence="1 2">Uncharacterized protein</fullName>
    </submittedName>
</protein>
<keyword evidence="3" id="KW-1185">Reference proteome</keyword>
<dbReference type="EMBL" id="GL385396">
    <property type="protein sequence ID" value="EJT79086.1"/>
    <property type="molecule type" value="Genomic_DNA"/>
</dbReference>
<organism evidence="1">
    <name type="scientific">Gaeumannomyces tritici (strain R3-111a-1)</name>
    <name type="common">Wheat and barley take-all root rot fungus</name>
    <name type="synonym">Gaeumannomyces graminis var. tritici</name>
    <dbReference type="NCBI Taxonomy" id="644352"/>
    <lineage>
        <taxon>Eukaryota</taxon>
        <taxon>Fungi</taxon>
        <taxon>Dikarya</taxon>
        <taxon>Ascomycota</taxon>
        <taxon>Pezizomycotina</taxon>
        <taxon>Sordariomycetes</taxon>
        <taxon>Sordariomycetidae</taxon>
        <taxon>Magnaporthales</taxon>
        <taxon>Magnaporthaceae</taxon>
        <taxon>Gaeumannomyces</taxon>
    </lineage>
</organism>
<reference evidence="3" key="1">
    <citation type="submission" date="2010-07" db="EMBL/GenBank/DDBJ databases">
        <title>The genome sequence of Gaeumannomyces graminis var. tritici strain R3-111a-1.</title>
        <authorList>
            <consortium name="The Broad Institute Genome Sequencing Platform"/>
            <person name="Ma L.-J."/>
            <person name="Dead R."/>
            <person name="Young S."/>
            <person name="Zeng Q."/>
            <person name="Koehrsen M."/>
            <person name="Alvarado L."/>
            <person name="Berlin A."/>
            <person name="Chapman S.B."/>
            <person name="Chen Z."/>
            <person name="Freedman E."/>
            <person name="Gellesch M."/>
            <person name="Goldberg J."/>
            <person name="Griggs A."/>
            <person name="Gujja S."/>
            <person name="Heilman E.R."/>
            <person name="Heiman D."/>
            <person name="Hepburn T."/>
            <person name="Howarth C."/>
            <person name="Jen D."/>
            <person name="Larson L."/>
            <person name="Mehta T."/>
            <person name="Neiman D."/>
            <person name="Pearson M."/>
            <person name="Roberts A."/>
            <person name="Saif S."/>
            <person name="Shea T."/>
            <person name="Shenoy N."/>
            <person name="Sisk P."/>
            <person name="Stolte C."/>
            <person name="Sykes S."/>
            <person name="Walk T."/>
            <person name="White J."/>
            <person name="Yandava C."/>
            <person name="Haas B."/>
            <person name="Nusbaum C."/>
            <person name="Birren B."/>
        </authorList>
    </citation>
    <scope>NUCLEOTIDE SEQUENCE [LARGE SCALE GENOMIC DNA]</scope>
    <source>
        <strain evidence="3">R3-111a-1</strain>
    </source>
</reference>
<reference evidence="1" key="2">
    <citation type="submission" date="2010-07" db="EMBL/GenBank/DDBJ databases">
        <authorList>
            <consortium name="The Broad Institute Genome Sequencing Platform"/>
            <consortium name="Broad Institute Genome Sequencing Center for Infectious Disease"/>
            <person name="Ma L.-J."/>
            <person name="Dead R."/>
            <person name="Young S."/>
            <person name="Zeng Q."/>
            <person name="Koehrsen M."/>
            <person name="Alvarado L."/>
            <person name="Berlin A."/>
            <person name="Chapman S.B."/>
            <person name="Chen Z."/>
            <person name="Freedman E."/>
            <person name="Gellesch M."/>
            <person name="Goldberg J."/>
            <person name="Griggs A."/>
            <person name="Gujja S."/>
            <person name="Heilman E.R."/>
            <person name="Heiman D."/>
            <person name="Hepburn T."/>
            <person name="Howarth C."/>
            <person name="Jen D."/>
            <person name="Larson L."/>
            <person name="Mehta T."/>
            <person name="Neiman D."/>
            <person name="Pearson M."/>
            <person name="Roberts A."/>
            <person name="Saif S."/>
            <person name="Shea T."/>
            <person name="Shenoy N."/>
            <person name="Sisk P."/>
            <person name="Stolte C."/>
            <person name="Sykes S."/>
            <person name="Walk T."/>
            <person name="White J."/>
            <person name="Yandava C."/>
            <person name="Haas B."/>
            <person name="Nusbaum C."/>
            <person name="Birren B."/>
        </authorList>
    </citation>
    <scope>NUCLEOTIDE SEQUENCE</scope>
    <source>
        <strain evidence="1">R3-111a-1</strain>
    </source>
</reference>
<dbReference type="VEuPathDB" id="FungiDB:GGTG_04175"/>
<dbReference type="GeneID" id="20344633"/>
<gene>
    <name evidence="2" type="primary">20344633</name>
    <name evidence="1" type="ORF">GGTG_04175</name>
</gene>
<dbReference type="STRING" id="644352.J3NSC9"/>
<dbReference type="eggNOG" id="ENOG502SN6T">
    <property type="taxonomic scope" value="Eukaryota"/>
</dbReference>
<dbReference type="Proteomes" id="UP000006039">
    <property type="component" value="Unassembled WGS sequence"/>
</dbReference>
<reference evidence="2" key="4">
    <citation type="journal article" date="2015" name="G3 (Bethesda)">
        <title>Genome sequences of three phytopathogenic species of the Magnaporthaceae family of fungi.</title>
        <authorList>
            <person name="Okagaki L.H."/>
            <person name="Nunes C.C."/>
            <person name="Sailsbery J."/>
            <person name="Clay B."/>
            <person name="Brown D."/>
            <person name="John T."/>
            <person name="Oh Y."/>
            <person name="Young N."/>
            <person name="Fitzgerald M."/>
            <person name="Haas B.J."/>
            <person name="Zeng Q."/>
            <person name="Young S."/>
            <person name="Adiconis X."/>
            <person name="Fan L."/>
            <person name="Levin J.Z."/>
            <person name="Mitchell T.K."/>
            <person name="Okubara P.A."/>
            <person name="Farman M.L."/>
            <person name="Kohn L.M."/>
            <person name="Birren B."/>
            <person name="Ma L.-J."/>
            <person name="Dean R.A."/>
        </authorList>
    </citation>
    <scope>NUCLEOTIDE SEQUENCE</scope>
    <source>
        <strain evidence="2">R3-111a-1</strain>
    </source>
</reference>
<dbReference type="AlphaFoldDB" id="J3NSC9"/>
<reference evidence="1" key="3">
    <citation type="submission" date="2010-09" db="EMBL/GenBank/DDBJ databases">
        <title>Annotation of Gaeumannomyces graminis var. tritici R3-111a-1.</title>
        <authorList>
            <consortium name="The Broad Institute Genome Sequencing Platform"/>
            <person name="Ma L.-J."/>
            <person name="Dead R."/>
            <person name="Young S.K."/>
            <person name="Zeng Q."/>
            <person name="Gargeya S."/>
            <person name="Fitzgerald M."/>
            <person name="Haas B."/>
            <person name="Abouelleil A."/>
            <person name="Alvarado L."/>
            <person name="Arachchi H.M."/>
            <person name="Berlin A."/>
            <person name="Brown A."/>
            <person name="Chapman S.B."/>
            <person name="Chen Z."/>
            <person name="Dunbar C."/>
            <person name="Freedman E."/>
            <person name="Gearin G."/>
            <person name="Gellesch M."/>
            <person name="Goldberg J."/>
            <person name="Griggs A."/>
            <person name="Gujja S."/>
            <person name="Heiman D."/>
            <person name="Howarth C."/>
            <person name="Larson L."/>
            <person name="Lui A."/>
            <person name="MacDonald P.J.P."/>
            <person name="Mehta T."/>
            <person name="Montmayeur A."/>
            <person name="Murphy C."/>
            <person name="Neiman D."/>
            <person name="Pearson M."/>
            <person name="Priest M."/>
            <person name="Roberts A."/>
            <person name="Saif S."/>
            <person name="Shea T."/>
            <person name="Shenoy N."/>
            <person name="Sisk P."/>
            <person name="Stolte C."/>
            <person name="Sykes S."/>
            <person name="Yandava C."/>
            <person name="Wortman J."/>
            <person name="Nusbaum C."/>
            <person name="Birren B."/>
        </authorList>
    </citation>
    <scope>NUCLEOTIDE SEQUENCE</scope>
    <source>
        <strain evidence="1">R3-111a-1</strain>
    </source>
</reference>
<dbReference type="OrthoDB" id="5150140at2759"/>
<dbReference type="HOGENOM" id="CLU_1660875_0_0_1"/>
<evidence type="ECO:0000313" key="1">
    <source>
        <dbReference type="EMBL" id="EJT79086.1"/>
    </source>
</evidence>
<sequence length="159" mass="17519">MRLGSHASQLEQPVIVTTLKWPQDQYKVYAVTFDHLIPPDDDDPQTVCPIIYELEEKGPESDVAHVNERVLFPVGPVDYVRKRVLAVPRCCQTHTGADDDYRISGCVQIRDGNPTREVFVLSKELPPFLESPSFPETVSRLGGISVLALMGGGDGAAET</sequence>
<evidence type="ECO:0000313" key="2">
    <source>
        <dbReference type="EnsemblFungi" id="EJT79086"/>
    </source>
</evidence>
<proteinExistence type="predicted"/>